<comment type="subcellular location">
    <subcellularLocation>
        <location evidence="1">Membrane</location>
        <topology evidence="1">Multi-pass membrane protein</topology>
    </subcellularLocation>
</comment>
<keyword evidence="5 6" id="KW-0472">Membrane</keyword>
<proteinExistence type="predicted"/>
<feature type="transmembrane region" description="Helical" evidence="6">
    <location>
        <begin position="224"/>
        <end position="249"/>
    </location>
</feature>
<gene>
    <name evidence="8" type="ORF">Sjap_018969</name>
</gene>
<protein>
    <recommendedName>
        <fullName evidence="7">Cation efflux protein transmembrane domain-containing protein</fullName>
    </recommendedName>
</protein>
<keyword evidence="2" id="KW-0813">Transport</keyword>
<dbReference type="InterPro" id="IPR002524">
    <property type="entry name" value="Cation_efflux"/>
</dbReference>
<dbReference type="InterPro" id="IPR040177">
    <property type="entry name" value="SLC30A9"/>
</dbReference>
<dbReference type="InterPro" id="IPR058533">
    <property type="entry name" value="Cation_efflux_TM"/>
</dbReference>
<dbReference type="InterPro" id="IPR027469">
    <property type="entry name" value="Cation_efflux_TMD_sf"/>
</dbReference>
<dbReference type="AlphaFoldDB" id="A0AAP0HZ31"/>
<dbReference type="GO" id="GO:0008324">
    <property type="term" value="F:monoatomic cation transmembrane transporter activity"/>
    <property type="evidence" value="ECO:0007669"/>
    <property type="project" value="InterPro"/>
</dbReference>
<keyword evidence="4 6" id="KW-1133">Transmembrane helix</keyword>
<feature type="transmembrane region" description="Helical" evidence="6">
    <location>
        <begin position="121"/>
        <end position="142"/>
    </location>
</feature>
<dbReference type="GO" id="GO:0005783">
    <property type="term" value="C:endoplasmic reticulum"/>
    <property type="evidence" value="ECO:0007669"/>
    <property type="project" value="TreeGrafter"/>
</dbReference>
<dbReference type="GO" id="GO:0006829">
    <property type="term" value="P:zinc ion transport"/>
    <property type="evidence" value="ECO:0007669"/>
    <property type="project" value="InterPro"/>
</dbReference>
<evidence type="ECO:0000313" key="9">
    <source>
        <dbReference type="Proteomes" id="UP001417504"/>
    </source>
</evidence>
<dbReference type="EMBL" id="JBBNAE010000008">
    <property type="protein sequence ID" value="KAK9101715.1"/>
    <property type="molecule type" value="Genomic_DNA"/>
</dbReference>
<feature type="transmembrane region" description="Helical" evidence="6">
    <location>
        <begin position="148"/>
        <end position="169"/>
    </location>
</feature>
<evidence type="ECO:0000256" key="4">
    <source>
        <dbReference type="ARBA" id="ARBA00022989"/>
    </source>
</evidence>
<evidence type="ECO:0000256" key="3">
    <source>
        <dbReference type="ARBA" id="ARBA00022692"/>
    </source>
</evidence>
<dbReference type="Pfam" id="PF01545">
    <property type="entry name" value="Cation_efflux"/>
    <property type="match status" value="1"/>
</dbReference>
<keyword evidence="3 6" id="KW-0812">Transmembrane</keyword>
<evidence type="ECO:0000256" key="6">
    <source>
        <dbReference type="SAM" id="Phobius"/>
    </source>
</evidence>
<dbReference type="PANTHER" id="PTHR13414">
    <property type="entry name" value="HUEL-CATION TRANSPORTER"/>
    <property type="match status" value="1"/>
</dbReference>
<feature type="transmembrane region" description="Helical" evidence="6">
    <location>
        <begin position="270"/>
        <end position="296"/>
    </location>
</feature>
<reference evidence="8 9" key="1">
    <citation type="submission" date="2024-01" db="EMBL/GenBank/DDBJ databases">
        <title>Genome assemblies of Stephania.</title>
        <authorList>
            <person name="Yang L."/>
        </authorList>
    </citation>
    <scope>NUCLEOTIDE SEQUENCE [LARGE SCALE GENOMIC DNA]</scope>
    <source>
        <strain evidence="8">QJT</strain>
        <tissue evidence="8">Leaf</tissue>
    </source>
</reference>
<dbReference type="GO" id="GO:0016020">
    <property type="term" value="C:membrane"/>
    <property type="evidence" value="ECO:0007669"/>
    <property type="project" value="UniProtKB-SubCell"/>
</dbReference>
<dbReference type="NCBIfam" id="TIGR01297">
    <property type="entry name" value="CDF"/>
    <property type="match status" value="1"/>
</dbReference>
<organism evidence="8 9">
    <name type="scientific">Stephania japonica</name>
    <dbReference type="NCBI Taxonomy" id="461633"/>
    <lineage>
        <taxon>Eukaryota</taxon>
        <taxon>Viridiplantae</taxon>
        <taxon>Streptophyta</taxon>
        <taxon>Embryophyta</taxon>
        <taxon>Tracheophyta</taxon>
        <taxon>Spermatophyta</taxon>
        <taxon>Magnoliopsida</taxon>
        <taxon>Ranunculales</taxon>
        <taxon>Menispermaceae</taxon>
        <taxon>Menispermoideae</taxon>
        <taxon>Cissampelideae</taxon>
        <taxon>Stephania</taxon>
    </lineage>
</organism>
<dbReference type="PANTHER" id="PTHR13414:SF9">
    <property type="entry name" value="PROTON-COUPLED ZINC ANTIPORTER SLC30A9, MITOCHONDRIAL"/>
    <property type="match status" value="1"/>
</dbReference>
<comment type="caution">
    <text evidence="8">The sequence shown here is derived from an EMBL/GenBank/DDBJ whole genome shotgun (WGS) entry which is preliminary data.</text>
</comment>
<name>A0AAP0HZ31_9MAGN</name>
<accession>A0AAP0HZ31</accession>
<feature type="domain" description="Cation efflux protein transmembrane" evidence="7">
    <location>
        <begin position="123"/>
        <end position="331"/>
    </location>
</feature>
<dbReference type="GO" id="GO:0006882">
    <property type="term" value="P:intracellular zinc ion homeostasis"/>
    <property type="evidence" value="ECO:0007669"/>
    <property type="project" value="TreeGrafter"/>
</dbReference>
<evidence type="ECO:0000256" key="5">
    <source>
        <dbReference type="ARBA" id="ARBA00023136"/>
    </source>
</evidence>
<dbReference type="SUPFAM" id="SSF161111">
    <property type="entry name" value="Cation efflux protein transmembrane domain-like"/>
    <property type="match status" value="1"/>
</dbReference>
<evidence type="ECO:0000256" key="1">
    <source>
        <dbReference type="ARBA" id="ARBA00004141"/>
    </source>
</evidence>
<evidence type="ECO:0000313" key="8">
    <source>
        <dbReference type="EMBL" id="KAK9101715.1"/>
    </source>
</evidence>
<dbReference type="Gene3D" id="1.20.1510.10">
    <property type="entry name" value="Cation efflux protein transmembrane domain"/>
    <property type="match status" value="1"/>
</dbReference>
<feature type="transmembrane region" description="Helical" evidence="6">
    <location>
        <begin position="302"/>
        <end position="324"/>
    </location>
</feature>
<keyword evidence="9" id="KW-1185">Reference proteome</keyword>
<feature type="transmembrane region" description="Helical" evidence="6">
    <location>
        <begin position="189"/>
        <end position="212"/>
    </location>
</feature>
<evidence type="ECO:0000259" key="7">
    <source>
        <dbReference type="Pfam" id="PF01545"/>
    </source>
</evidence>
<evidence type="ECO:0000256" key="2">
    <source>
        <dbReference type="ARBA" id="ARBA00022448"/>
    </source>
</evidence>
<dbReference type="Proteomes" id="UP001417504">
    <property type="component" value="Unassembled WGS sequence"/>
</dbReference>
<sequence length="460" mass="50518">MQRKNICPNLMRKSRIFKALLRGSRLGLIPQSSARILLQPSEIAGIQRPHLLRFVLCSSGPLSDFTSLENRRSSEGSTSVRLLSYHHYSQRHDFFTKASEAKKLKIAEAKKSTIDDHSQRAVTTALWANFFVFSLKFGVWLLTSSHVMLAEMVHSVADFANQALLAYGLSSSRRAPDAMHPYGYSKERFVWSLISAVGIFCLGSGATIVHGFQNLWTSQPPTNIQYAALVIGGSFLIEGASLVVAIHAVRKGAAAEGMTVRDYVWRGHDPTSVAVMTEDGAAVTGLAIAAASLVAVNQTGNAIYDPIGSIIVGNLLGMVAIFLIQRNRHALIGRAIDNNDMERVLEFLRNDPVVDSLYDCKSEVIGPGFFRFKAEIDFNGVAVVQNYLDRMGREEWAKQFREAAKEKDDTMLLKTMSNYGNSTVLSLGPEESRLSSLVSEIVSGMCFVDLESSNSEEIGA</sequence>